<name>A0ABT0KLV1_9GAMM</name>
<dbReference type="Proteomes" id="UP001202134">
    <property type="component" value="Unassembled WGS sequence"/>
</dbReference>
<accession>A0ABT0KLV1</accession>
<keyword evidence="2" id="KW-1185">Reference proteome</keyword>
<comment type="caution">
    <text evidence="1">The sequence shown here is derived from an EMBL/GenBank/DDBJ whole genome shotgun (WGS) entry which is preliminary data.</text>
</comment>
<evidence type="ECO:0000313" key="2">
    <source>
        <dbReference type="Proteomes" id="UP001202134"/>
    </source>
</evidence>
<dbReference type="EMBL" id="JAKIKU010000002">
    <property type="protein sequence ID" value="MCL1044818.1"/>
    <property type="molecule type" value="Genomic_DNA"/>
</dbReference>
<sequence length="104" mass="12261">MLENINQRVDDTLNELENLPSEDEKSDELVLKLQELIQERQILLDDFKDDNVEVVRTVLNEQLLITQSFEKRASKVLLHIQSLLNLRKKNQRQISIYQSVDSNK</sequence>
<reference evidence="1 2" key="1">
    <citation type="submission" date="2022-01" db="EMBL/GenBank/DDBJ databases">
        <title>Whole genome-based taxonomy of the Shewanellaceae.</title>
        <authorList>
            <person name="Martin-Rodriguez A.J."/>
        </authorList>
    </citation>
    <scope>NUCLEOTIDE SEQUENCE [LARGE SCALE GENOMIC DNA]</scope>
    <source>
        <strain evidence="1 2">DSM 24955</strain>
    </source>
</reference>
<organism evidence="1 2">
    <name type="scientific">Shewanella electrodiphila</name>
    <dbReference type="NCBI Taxonomy" id="934143"/>
    <lineage>
        <taxon>Bacteria</taxon>
        <taxon>Pseudomonadati</taxon>
        <taxon>Pseudomonadota</taxon>
        <taxon>Gammaproteobacteria</taxon>
        <taxon>Alteromonadales</taxon>
        <taxon>Shewanellaceae</taxon>
        <taxon>Shewanella</taxon>
    </lineage>
</organism>
<gene>
    <name evidence="1" type="ORF">L2737_05690</name>
</gene>
<protein>
    <submittedName>
        <fullName evidence="1">Uncharacterized protein</fullName>
    </submittedName>
</protein>
<evidence type="ECO:0000313" key="1">
    <source>
        <dbReference type="EMBL" id="MCL1044818.1"/>
    </source>
</evidence>
<dbReference type="RefSeq" id="WP_248955052.1">
    <property type="nucleotide sequence ID" value="NZ_JAKIKU010000002.1"/>
</dbReference>
<proteinExistence type="predicted"/>